<name>A0AAE1E3G5_9GAST</name>
<organism evidence="1 2">
    <name type="scientific">Elysia crispata</name>
    <name type="common">lettuce slug</name>
    <dbReference type="NCBI Taxonomy" id="231223"/>
    <lineage>
        <taxon>Eukaryota</taxon>
        <taxon>Metazoa</taxon>
        <taxon>Spiralia</taxon>
        <taxon>Lophotrochozoa</taxon>
        <taxon>Mollusca</taxon>
        <taxon>Gastropoda</taxon>
        <taxon>Heterobranchia</taxon>
        <taxon>Euthyneura</taxon>
        <taxon>Panpulmonata</taxon>
        <taxon>Sacoglossa</taxon>
        <taxon>Placobranchoidea</taxon>
        <taxon>Plakobranchidae</taxon>
        <taxon>Elysia</taxon>
    </lineage>
</organism>
<dbReference type="EMBL" id="JAWDGP010001389">
    <property type="protein sequence ID" value="KAK3792135.1"/>
    <property type="molecule type" value="Genomic_DNA"/>
</dbReference>
<sequence length="90" mass="9761">MFAKSETKYPANITGDVQSSKHFQHDPISDCGVNILDIRKYSAPNKHAAPCFRIAPSVEAVLKHPENIDPELPAARNVLGASSGRKLVHG</sequence>
<evidence type="ECO:0000313" key="1">
    <source>
        <dbReference type="EMBL" id="KAK3792135.1"/>
    </source>
</evidence>
<comment type="caution">
    <text evidence="1">The sequence shown here is derived from an EMBL/GenBank/DDBJ whole genome shotgun (WGS) entry which is preliminary data.</text>
</comment>
<dbReference type="Proteomes" id="UP001283361">
    <property type="component" value="Unassembled WGS sequence"/>
</dbReference>
<reference evidence="1" key="1">
    <citation type="journal article" date="2023" name="G3 (Bethesda)">
        <title>A reference genome for the long-term kleptoplast-retaining sea slug Elysia crispata morphotype clarki.</title>
        <authorList>
            <person name="Eastman K.E."/>
            <person name="Pendleton A.L."/>
            <person name="Shaikh M.A."/>
            <person name="Suttiyut T."/>
            <person name="Ogas R."/>
            <person name="Tomko P."/>
            <person name="Gavelis G."/>
            <person name="Widhalm J.R."/>
            <person name="Wisecaver J.H."/>
        </authorList>
    </citation>
    <scope>NUCLEOTIDE SEQUENCE</scope>
    <source>
        <strain evidence="1">ECLA1</strain>
    </source>
</reference>
<accession>A0AAE1E3G5</accession>
<keyword evidence="2" id="KW-1185">Reference proteome</keyword>
<dbReference type="AlphaFoldDB" id="A0AAE1E3G5"/>
<gene>
    <name evidence="1" type="ORF">RRG08_055398</name>
</gene>
<proteinExistence type="predicted"/>
<protein>
    <submittedName>
        <fullName evidence="1">Uncharacterized protein</fullName>
    </submittedName>
</protein>
<evidence type="ECO:0000313" key="2">
    <source>
        <dbReference type="Proteomes" id="UP001283361"/>
    </source>
</evidence>